<comment type="caution">
    <text evidence="2">The sequence shown here is derived from an EMBL/GenBank/DDBJ whole genome shotgun (WGS) entry which is preliminary data.</text>
</comment>
<gene>
    <name evidence="2" type="ORF">P4R38_06855</name>
</gene>
<keyword evidence="1" id="KW-1133">Transmembrane helix</keyword>
<evidence type="ECO:0000313" key="3">
    <source>
        <dbReference type="Proteomes" id="UP001528912"/>
    </source>
</evidence>
<reference evidence="2 3" key="1">
    <citation type="submission" date="2023-03" db="EMBL/GenBank/DDBJ databases">
        <title>YIM 133296 draft genome.</title>
        <authorList>
            <person name="Xiong L."/>
        </authorList>
    </citation>
    <scope>NUCLEOTIDE SEQUENCE [LARGE SCALE GENOMIC DNA]</scope>
    <source>
        <strain evidence="2 3">YIM 133296</strain>
    </source>
</reference>
<feature type="transmembrane region" description="Helical" evidence="1">
    <location>
        <begin position="20"/>
        <end position="45"/>
    </location>
</feature>
<accession>A0ABT6C6I7</accession>
<keyword evidence="1" id="KW-0812">Transmembrane</keyword>
<dbReference type="EMBL" id="JAROAV010000023">
    <property type="protein sequence ID" value="MDF8263957.1"/>
    <property type="molecule type" value="Genomic_DNA"/>
</dbReference>
<sequence length="69" mass="7080">MYHNPLGPPAATGLGAGAGLFAFTPMGVLWVLLAAFAVAGAVGALMRILPASLTEVPRAALRRPQPTQR</sequence>
<keyword evidence="1" id="KW-0472">Membrane</keyword>
<organism evidence="2 3">
    <name type="scientific">Luteipulveratus flavus</name>
    <dbReference type="NCBI Taxonomy" id="3031728"/>
    <lineage>
        <taxon>Bacteria</taxon>
        <taxon>Bacillati</taxon>
        <taxon>Actinomycetota</taxon>
        <taxon>Actinomycetes</taxon>
        <taxon>Micrococcales</taxon>
        <taxon>Dermacoccaceae</taxon>
        <taxon>Luteipulveratus</taxon>
    </lineage>
</organism>
<evidence type="ECO:0000313" key="2">
    <source>
        <dbReference type="EMBL" id="MDF8263957.1"/>
    </source>
</evidence>
<name>A0ABT6C6I7_9MICO</name>
<proteinExistence type="predicted"/>
<keyword evidence="3" id="KW-1185">Reference proteome</keyword>
<protein>
    <submittedName>
        <fullName evidence="2">Uncharacterized protein</fullName>
    </submittedName>
</protein>
<dbReference type="RefSeq" id="WP_275236848.1">
    <property type="nucleotide sequence ID" value="NZ_JARFJC010000011.1"/>
</dbReference>
<evidence type="ECO:0000256" key="1">
    <source>
        <dbReference type="SAM" id="Phobius"/>
    </source>
</evidence>
<dbReference type="Proteomes" id="UP001528912">
    <property type="component" value="Unassembled WGS sequence"/>
</dbReference>